<dbReference type="Proteomes" id="UP000295075">
    <property type="component" value="Unassembled WGS sequence"/>
</dbReference>
<name>A0A4R4Q5D7_9ACTN</name>
<reference evidence="6 7" key="1">
    <citation type="submission" date="2019-03" db="EMBL/GenBank/DDBJ databases">
        <title>Draft genome sequences of novel Actinobacteria.</title>
        <authorList>
            <person name="Sahin N."/>
            <person name="Ay H."/>
            <person name="Saygin H."/>
        </authorList>
    </citation>
    <scope>NUCLEOTIDE SEQUENCE [LARGE SCALE GENOMIC DNA]</scope>
    <source>
        <strain evidence="6 7">JCM 30547</strain>
    </source>
</reference>
<evidence type="ECO:0000256" key="3">
    <source>
        <dbReference type="ARBA" id="ARBA00022989"/>
    </source>
</evidence>
<dbReference type="EMBL" id="SMKA01000049">
    <property type="protein sequence ID" value="TDC30179.1"/>
    <property type="molecule type" value="Genomic_DNA"/>
</dbReference>
<dbReference type="OrthoDB" id="7960583at2"/>
<keyword evidence="4 5" id="KW-0472">Membrane</keyword>
<evidence type="ECO:0000256" key="1">
    <source>
        <dbReference type="ARBA" id="ARBA00004141"/>
    </source>
</evidence>
<accession>A0A4R4Q5D7</accession>
<feature type="transmembrane region" description="Helical" evidence="5">
    <location>
        <begin position="87"/>
        <end position="104"/>
    </location>
</feature>
<comment type="caution">
    <text evidence="6">The sequence shown here is derived from an EMBL/GenBank/DDBJ whole genome shotgun (WGS) entry which is preliminary data.</text>
</comment>
<dbReference type="InterPro" id="IPR032808">
    <property type="entry name" value="DoxX"/>
</dbReference>
<keyword evidence="3 5" id="KW-1133">Transmembrane helix</keyword>
<proteinExistence type="predicted"/>
<evidence type="ECO:0000313" key="7">
    <source>
        <dbReference type="Proteomes" id="UP000295075"/>
    </source>
</evidence>
<feature type="transmembrane region" description="Helical" evidence="5">
    <location>
        <begin position="110"/>
        <end position="129"/>
    </location>
</feature>
<protein>
    <submittedName>
        <fullName evidence="6">DoxX family protein</fullName>
    </submittedName>
</protein>
<feature type="transmembrane region" description="Helical" evidence="5">
    <location>
        <begin position="149"/>
        <end position="168"/>
    </location>
</feature>
<feature type="transmembrane region" description="Helical" evidence="5">
    <location>
        <begin position="21"/>
        <end position="40"/>
    </location>
</feature>
<organism evidence="6 7">
    <name type="scientific">Kribbella albertanoniae</name>
    <dbReference type="NCBI Taxonomy" id="1266829"/>
    <lineage>
        <taxon>Bacteria</taxon>
        <taxon>Bacillati</taxon>
        <taxon>Actinomycetota</taxon>
        <taxon>Actinomycetes</taxon>
        <taxon>Propionibacteriales</taxon>
        <taxon>Kribbellaceae</taxon>
        <taxon>Kribbella</taxon>
    </lineage>
</organism>
<dbReference type="Pfam" id="PF13564">
    <property type="entry name" value="DoxX_2"/>
    <property type="match status" value="1"/>
</dbReference>
<gene>
    <name evidence="6" type="ORF">E1261_13885</name>
</gene>
<dbReference type="RefSeq" id="WP_132406579.1">
    <property type="nucleotide sequence ID" value="NZ_SMKA01000049.1"/>
</dbReference>
<feature type="transmembrane region" description="Helical" evidence="5">
    <location>
        <begin position="60"/>
        <end position="80"/>
    </location>
</feature>
<comment type="subcellular location">
    <subcellularLocation>
        <location evidence="1">Membrane</location>
        <topology evidence="1">Multi-pass membrane protein</topology>
    </subcellularLocation>
</comment>
<sequence>MSRSRRPDREAERHRGRIRSIAFWVSTVVVLAELVAGSVWNLATIDWVEMQMSHLGYPHFFAYVLGACHVAAAAAIIAPGFGRLKDWAYAGTVLMWLGAVVSHLTTGDSVVSWGPPLMFAVLALTSWALRPADRRRDGRPATHLRAWAVPIGLLAALYAVSILTLPAAEDVTREWPAKRGWISE</sequence>
<dbReference type="AlphaFoldDB" id="A0A4R4Q5D7"/>
<evidence type="ECO:0000313" key="6">
    <source>
        <dbReference type="EMBL" id="TDC30179.1"/>
    </source>
</evidence>
<evidence type="ECO:0000256" key="2">
    <source>
        <dbReference type="ARBA" id="ARBA00022692"/>
    </source>
</evidence>
<keyword evidence="7" id="KW-1185">Reference proteome</keyword>
<dbReference type="GO" id="GO:0016020">
    <property type="term" value="C:membrane"/>
    <property type="evidence" value="ECO:0007669"/>
    <property type="project" value="UniProtKB-SubCell"/>
</dbReference>
<evidence type="ECO:0000256" key="5">
    <source>
        <dbReference type="SAM" id="Phobius"/>
    </source>
</evidence>
<keyword evidence="2 5" id="KW-0812">Transmembrane</keyword>
<evidence type="ECO:0000256" key="4">
    <source>
        <dbReference type="ARBA" id="ARBA00023136"/>
    </source>
</evidence>